<evidence type="ECO:0000256" key="4">
    <source>
        <dbReference type="PROSITE-ProRule" id="PRU00339"/>
    </source>
</evidence>
<dbReference type="InterPro" id="IPR052386">
    <property type="entry name" value="GPSM"/>
</dbReference>
<keyword evidence="2" id="KW-0963">Cytoplasm</keyword>
<keyword evidence="4" id="KW-0802">TPR repeat</keyword>
<dbReference type="RefSeq" id="WP_052722877.1">
    <property type="nucleotide sequence ID" value="NZ_CP009515.1"/>
</dbReference>
<keyword evidence="3" id="KW-0677">Repeat</keyword>
<dbReference type="Pfam" id="PF13424">
    <property type="entry name" value="TPR_12"/>
    <property type="match status" value="3"/>
</dbReference>
<feature type="repeat" description="TPR" evidence="4">
    <location>
        <begin position="799"/>
        <end position="832"/>
    </location>
</feature>
<sequence>MDSVTLEAIARQAAVILAPALPFIYEGSKAVVTKGTDVLGDMLYEKAFEKIGSKYGKKAKSLLEKISPKMTESLRKTLTKVSQNSEDPKAKEELQQEILKLLRENPDLAREIEVTINLNIENIENIDQFAVGNYNTFFNFETPSGDEFIKINEYLDRRRKEAANQEILNCYNPSTPPYPEKLKQFVTQNRAEELRKNLTYLENHWILLISGIGGVGKSTLARALVDLRPINVPEPFWFNFNQNQNAKLGDILEKLAAYMNAPEIAAFKAERREPGKTDVDKLTGELHRRSEVWLIFDDLSTVLEDQQFTDKGIELLFSSLRYNDHKAKVIVTSRTLPKFENGESLVDVIEGEEKHHLNGLRKEFAVNYLVSNGLDKVETQKLEELAVGVDGHPLALRLLVQLVKEYGANDILEDLSMYRDQMEDTILKARKLFDKLAGEEKALLERISVYREPVNMKGIKDMFAERTPKNGVKKLIDKSLLETDHNGSYWLHPLVQEFSYDDLEDKKTAHMFAVKYYLSLPLPEKPSEKEDVQPLIEAHHHACMAEEYDQAAVIIWRSNLHYLLDLWGNSKILIEIYEKLLPEDHFKGEPVLKNKKTHRFIIASMGNAYSHLGEPRKAIEYYKQAHIISKEIEDKQGEGEAIGNLGNEYSHLGEFRKAIKYYEKSLKIARERRDIYGESAALGNLGTAYTDLKEPRKAIEYYEQSLKISIEIVDRRGEAVTLGNIGTTYREMGEPRKAIEYYEQALKIDREIGDKQDEARNLENMGLAFSLLGEHTKAIEYCEQALKIAREVCDRIGESETLGNMGSIYYYRREFRQAVEYYEQALKINRKIGDIYGQSVDLRNLGSAYKELRENRKAIEYYEQALEISIEMEDGCKQEVENLILLWIAYCNLGEPRETVEFLKKYLAIGKAIEDPRIIGFCEQELKELEGSDE</sequence>
<dbReference type="InterPro" id="IPR019734">
    <property type="entry name" value="TPR_rpt"/>
</dbReference>
<dbReference type="GO" id="GO:0001965">
    <property type="term" value="F:G-protein alpha-subunit binding"/>
    <property type="evidence" value="ECO:0007669"/>
    <property type="project" value="TreeGrafter"/>
</dbReference>
<reference evidence="5 6" key="1">
    <citation type="submission" date="2014-07" db="EMBL/GenBank/DDBJ databases">
        <title>Methanogenic archaea and the global carbon cycle.</title>
        <authorList>
            <person name="Henriksen J.R."/>
            <person name="Luke J."/>
            <person name="Reinhart S."/>
            <person name="Benedict M.N."/>
            <person name="Youngblut N.D."/>
            <person name="Metcalf M.E."/>
            <person name="Whitaker R.J."/>
            <person name="Metcalf W.W."/>
        </authorList>
    </citation>
    <scope>NUCLEOTIDE SEQUENCE [LARGE SCALE GENOMIC DNA]</scope>
    <source>
        <strain evidence="5 6">Z-7289</strain>
    </source>
</reference>
<keyword evidence="6" id="KW-1185">Reference proteome</keyword>
<proteinExistence type="predicted"/>
<feature type="repeat" description="TPR" evidence="4">
    <location>
        <begin position="719"/>
        <end position="752"/>
    </location>
</feature>
<dbReference type="OrthoDB" id="137714at2157"/>
<dbReference type="GO" id="GO:0005092">
    <property type="term" value="F:GDP-dissociation inhibitor activity"/>
    <property type="evidence" value="ECO:0007669"/>
    <property type="project" value="TreeGrafter"/>
</dbReference>
<dbReference type="STRING" id="1434111.MSLAZ_1248"/>
<dbReference type="HOGENOM" id="CLU_012727_0_0_2"/>
<dbReference type="Proteomes" id="UP000033072">
    <property type="component" value="Chromosome"/>
</dbReference>
<dbReference type="EMBL" id="CP009515">
    <property type="protein sequence ID" value="AKB74509.1"/>
    <property type="molecule type" value="Genomic_DNA"/>
</dbReference>
<dbReference type="PROSITE" id="PS50293">
    <property type="entry name" value="TPR_REGION"/>
    <property type="match status" value="3"/>
</dbReference>
<dbReference type="PRINTS" id="PR00364">
    <property type="entry name" value="DISEASERSIST"/>
</dbReference>
<gene>
    <name evidence="5" type="ORF">MSLAZ_1248</name>
</gene>
<evidence type="ECO:0000256" key="2">
    <source>
        <dbReference type="ARBA" id="ARBA00022490"/>
    </source>
</evidence>
<evidence type="ECO:0000313" key="6">
    <source>
        <dbReference type="Proteomes" id="UP000033072"/>
    </source>
</evidence>
<dbReference type="AlphaFoldDB" id="A0A0E3S1B7"/>
<comment type="subcellular location">
    <subcellularLocation>
        <location evidence="1">Cytoplasm</location>
    </subcellularLocation>
</comment>
<dbReference type="SUPFAM" id="SSF48452">
    <property type="entry name" value="TPR-like"/>
    <property type="match status" value="3"/>
</dbReference>
<protein>
    <submittedName>
        <fullName evidence="5">Uncharacterized protein</fullName>
    </submittedName>
</protein>
<dbReference type="GeneID" id="25418632"/>
<name>A0A0E3S1B7_9EURY</name>
<feature type="repeat" description="TPR" evidence="4">
    <location>
        <begin position="839"/>
        <end position="872"/>
    </location>
</feature>
<dbReference type="PATRIC" id="fig|1434111.4.peg.1623"/>
<dbReference type="Pfam" id="PF13181">
    <property type="entry name" value="TPR_8"/>
    <property type="match status" value="1"/>
</dbReference>
<evidence type="ECO:0000313" key="5">
    <source>
        <dbReference type="EMBL" id="AKB74509.1"/>
    </source>
</evidence>
<dbReference type="Gene3D" id="3.40.50.300">
    <property type="entry name" value="P-loop containing nucleotide triphosphate hydrolases"/>
    <property type="match status" value="1"/>
</dbReference>
<dbReference type="SUPFAM" id="SSF52540">
    <property type="entry name" value="P-loop containing nucleoside triphosphate hydrolases"/>
    <property type="match status" value="1"/>
</dbReference>
<dbReference type="SMART" id="SM00028">
    <property type="entry name" value="TPR"/>
    <property type="match status" value="7"/>
</dbReference>
<dbReference type="InterPro" id="IPR011990">
    <property type="entry name" value="TPR-like_helical_dom_sf"/>
</dbReference>
<feature type="repeat" description="TPR" evidence="4">
    <location>
        <begin position="679"/>
        <end position="712"/>
    </location>
</feature>
<feature type="repeat" description="TPR" evidence="4">
    <location>
        <begin position="639"/>
        <end position="672"/>
    </location>
</feature>
<dbReference type="InterPro" id="IPR027417">
    <property type="entry name" value="P-loop_NTPase"/>
</dbReference>
<dbReference type="PANTHER" id="PTHR45954:SF1">
    <property type="entry name" value="LD33695P"/>
    <property type="match status" value="1"/>
</dbReference>
<evidence type="ECO:0000256" key="3">
    <source>
        <dbReference type="ARBA" id="ARBA00022737"/>
    </source>
</evidence>
<dbReference type="KEGG" id="mls:MSLAZ_1248"/>
<dbReference type="GO" id="GO:0005938">
    <property type="term" value="C:cell cortex"/>
    <property type="evidence" value="ECO:0007669"/>
    <property type="project" value="TreeGrafter"/>
</dbReference>
<feature type="repeat" description="TPR" evidence="4">
    <location>
        <begin position="759"/>
        <end position="792"/>
    </location>
</feature>
<dbReference type="PROSITE" id="PS50005">
    <property type="entry name" value="TPR"/>
    <property type="match status" value="6"/>
</dbReference>
<accession>A0A0E3S1B7</accession>
<dbReference type="Gene3D" id="1.25.40.10">
    <property type="entry name" value="Tetratricopeptide repeat domain"/>
    <property type="match status" value="2"/>
</dbReference>
<organism evidence="5 6">
    <name type="scientific">Methanosarcina lacustris Z-7289</name>
    <dbReference type="NCBI Taxonomy" id="1434111"/>
    <lineage>
        <taxon>Archaea</taxon>
        <taxon>Methanobacteriati</taxon>
        <taxon>Methanobacteriota</taxon>
        <taxon>Stenosarchaea group</taxon>
        <taxon>Methanomicrobia</taxon>
        <taxon>Methanosarcinales</taxon>
        <taxon>Methanosarcinaceae</taxon>
        <taxon>Methanosarcina</taxon>
    </lineage>
</organism>
<evidence type="ECO:0000256" key="1">
    <source>
        <dbReference type="ARBA" id="ARBA00004496"/>
    </source>
</evidence>
<dbReference type="GO" id="GO:0043531">
    <property type="term" value="F:ADP binding"/>
    <property type="evidence" value="ECO:0007669"/>
    <property type="project" value="InterPro"/>
</dbReference>
<dbReference type="PANTHER" id="PTHR45954">
    <property type="entry name" value="LD33695P"/>
    <property type="match status" value="1"/>
</dbReference>